<evidence type="ECO:0000313" key="2">
    <source>
        <dbReference type="EMBL" id="GAA1686017.1"/>
    </source>
</evidence>
<feature type="transmembrane region" description="Helical" evidence="1">
    <location>
        <begin position="34"/>
        <end position="56"/>
    </location>
</feature>
<evidence type="ECO:0000313" key="3">
    <source>
        <dbReference type="Proteomes" id="UP001500618"/>
    </source>
</evidence>
<gene>
    <name evidence="2" type="ORF">GCM10009765_39150</name>
</gene>
<accession>A0ABN2HD92</accession>
<dbReference type="RefSeq" id="WP_163572968.1">
    <property type="nucleotide sequence ID" value="NZ_BAAANY010000014.1"/>
</dbReference>
<evidence type="ECO:0000256" key="1">
    <source>
        <dbReference type="SAM" id="Phobius"/>
    </source>
</evidence>
<comment type="caution">
    <text evidence="2">The sequence shown here is derived from an EMBL/GenBank/DDBJ whole genome shotgun (WGS) entry which is preliminary data.</text>
</comment>
<feature type="transmembrane region" description="Helical" evidence="1">
    <location>
        <begin position="68"/>
        <end position="87"/>
    </location>
</feature>
<protein>
    <recommendedName>
        <fullName evidence="4">Integral membrane protein</fullName>
    </recommendedName>
</protein>
<keyword evidence="3" id="KW-1185">Reference proteome</keyword>
<organism evidence="2 3">
    <name type="scientific">Fodinicola feengrottensis</name>
    <dbReference type="NCBI Taxonomy" id="435914"/>
    <lineage>
        <taxon>Bacteria</taxon>
        <taxon>Bacillati</taxon>
        <taxon>Actinomycetota</taxon>
        <taxon>Actinomycetes</taxon>
        <taxon>Mycobacteriales</taxon>
        <taxon>Fodinicola</taxon>
    </lineage>
</organism>
<proteinExistence type="predicted"/>
<keyword evidence="1" id="KW-0472">Membrane</keyword>
<keyword evidence="1" id="KW-0812">Transmembrane</keyword>
<dbReference type="EMBL" id="BAAANY010000014">
    <property type="protein sequence ID" value="GAA1686017.1"/>
    <property type="molecule type" value="Genomic_DNA"/>
</dbReference>
<keyword evidence="1" id="KW-1133">Transmembrane helix</keyword>
<name>A0ABN2HD92_9ACTN</name>
<feature type="transmembrane region" description="Helical" evidence="1">
    <location>
        <begin position="93"/>
        <end position="112"/>
    </location>
</feature>
<evidence type="ECO:0008006" key="4">
    <source>
        <dbReference type="Google" id="ProtNLM"/>
    </source>
</evidence>
<reference evidence="3" key="1">
    <citation type="journal article" date="2019" name="Int. J. Syst. Evol. Microbiol.">
        <title>The Global Catalogue of Microorganisms (GCM) 10K type strain sequencing project: providing services to taxonomists for standard genome sequencing and annotation.</title>
        <authorList>
            <consortium name="The Broad Institute Genomics Platform"/>
            <consortium name="The Broad Institute Genome Sequencing Center for Infectious Disease"/>
            <person name="Wu L."/>
            <person name="Ma J."/>
        </authorList>
    </citation>
    <scope>NUCLEOTIDE SEQUENCE [LARGE SCALE GENOMIC DNA]</scope>
    <source>
        <strain evidence="3">JCM 14718</strain>
    </source>
</reference>
<dbReference type="Proteomes" id="UP001500618">
    <property type="component" value="Unassembled WGS sequence"/>
</dbReference>
<sequence>MTPAVTTVVVAVAFAMAAWSLVLAARNKLPGRLTLGGLAVVELALLVQLAVAIVLLAQGHQVPQFWTFLGYLVASLIVVPVGAVWALSERTRWSSVVLAVACVVVPILVLRLNQIWGGSA</sequence>